<keyword evidence="2" id="KW-1185">Reference proteome</keyword>
<dbReference type="PANTHER" id="PTHR34590">
    <property type="entry name" value="OS03G0124300 PROTEIN-RELATED"/>
    <property type="match status" value="1"/>
</dbReference>
<protein>
    <recommendedName>
        <fullName evidence="3">Malectin-like domain-containing protein</fullName>
    </recommendedName>
</protein>
<evidence type="ECO:0000313" key="1">
    <source>
        <dbReference type="EMBL" id="OMO72075.1"/>
    </source>
</evidence>
<name>A0A1R3HNY1_9ROSI</name>
<dbReference type="PANTHER" id="PTHR34590:SF5">
    <property type="entry name" value="OS04G0586500 PROTEIN"/>
    <property type="match status" value="1"/>
</dbReference>
<accession>A0A1R3HNY1</accession>
<dbReference type="Gene3D" id="2.60.120.430">
    <property type="entry name" value="Galactose-binding lectin"/>
    <property type="match status" value="1"/>
</dbReference>
<organism evidence="1 2">
    <name type="scientific">Corchorus olitorius</name>
    <dbReference type="NCBI Taxonomy" id="93759"/>
    <lineage>
        <taxon>Eukaryota</taxon>
        <taxon>Viridiplantae</taxon>
        <taxon>Streptophyta</taxon>
        <taxon>Embryophyta</taxon>
        <taxon>Tracheophyta</taxon>
        <taxon>Spermatophyta</taxon>
        <taxon>Magnoliopsida</taxon>
        <taxon>eudicotyledons</taxon>
        <taxon>Gunneridae</taxon>
        <taxon>Pentapetalae</taxon>
        <taxon>rosids</taxon>
        <taxon>malvids</taxon>
        <taxon>Malvales</taxon>
        <taxon>Malvaceae</taxon>
        <taxon>Grewioideae</taxon>
        <taxon>Apeibeae</taxon>
        <taxon>Corchorus</taxon>
    </lineage>
</organism>
<sequence>MPLHLYTRGDDVPIPFVGFLPNMLTVDNNSALEMVYRANVGGQTIPPDQDTGMFRTWNADESYIFGAAYGQIDFDNTLSIQYPKTVPAYTAPGDVYRTARSMVAVLQVHRHRNLLLFEKRLPRKPRQEWDNPLISKKHVIRIAQFSFRLESLIICLELRILNHFANGYVFRLDFLGSGVFGQTRLGAVVDGKEGVRERDFVGINTGFSGIFLRMTMRLNNSSLPRSCDF</sequence>
<proteinExistence type="predicted"/>
<evidence type="ECO:0000313" key="2">
    <source>
        <dbReference type="Proteomes" id="UP000187203"/>
    </source>
</evidence>
<dbReference type="InterPro" id="IPR045272">
    <property type="entry name" value="ANXUR1/2-like"/>
</dbReference>
<dbReference type="EMBL" id="AWUE01019702">
    <property type="protein sequence ID" value="OMO72075.1"/>
    <property type="molecule type" value="Genomic_DNA"/>
</dbReference>
<dbReference type="GO" id="GO:0004714">
    <property type="term" value="F:transmembrane receptor protein tyrosine kinase activity"/>
    <property type="evidence" value="ECO:0007669"/>
    <property type="project" value="InterPro"/>
</dbReference>
<reference evidence="2" key="1">
    <citation type="submission" date="2013-09" db="EMBL/GenBank/DDBJ databases">
        <title>Corchorus olitorius genome sequencing.</title>
        <authorList>
            <person name="Alam M."/>
            <person name="Haque M.S."/>
            <person name="Islam M.S."/>
            <person name="Emdad E.M."/>
            <person name="Islam M.M."/>
            <person name="Ahmed B."/>
            <person name="Halim A."/>
            <person name="Hossen Q.M.M."/>
            <person name="Hossain M.Z."/>
            <person name="Ahmed R."/>
            <person name="Khan M.M."/>
            <person name="Islam R."/>
            <person name="Rashid M.M."/>
            <person name="Khan S.A."/>
            <person name="Rahman M.S."/>
            <person name="Alam M."/>
            <person name="Yahiya A.S."/>
            <person name="Khan M.S."/>
            <person name="Azam M.S."/>
            <person name="Haque T."/>
            <person name="Lashkar M.Z.H."/>
            <person name="Akhand A.I."/>
            <person name="Morshed G."/>
            <person name="Roy S."/>
            <person name="Uddin K.S."/>
            <person name="Rabeya T."/>
            <person name="Hossain A.S."/>
            <person name="Chowdhury A."/>
            <person name="Snigdha A.R."/>
            <person name="Mortoza M.S."/>
            <person name="Matin S.A."/>
            <person name="Hoque S.M.E."/>
            <person name="Islam M.K."/>
            <person name="Roy D.K."/>
            <person name="Haider R."/>
            <person name="Moosa M.M."/>
            <person name="Elias S.M."/>
            <person name="Hasan A.M."/>
            <person name="Jahan S."/>
            <person name="Shafiuddin M."/>
            <person name="Mahmood N."/>
            <person name="Shommy N.S."/>
        </authorList>
    </citation>
    <scope>NUCLEOTIDE SEQUENCE [LARGE SCALE GENOMIC DNA]</scope>
    <source>
        <strain evidence="2">cv. O-4</strain>
    </source>
</reference>
<dbReference type="AlphaFoldDB" id="A0A1R3HNY1"/>
<dbReference type="STRING" id="93759.A0A1R3HNY1"/>
<comment type="caution">
    <text evidence="1">The sequence shown here is derived from an EMBL/GenBank/DDBJ whole genome shotgun (WGS) entry which is preliminary data.</text>
</comment>
<evidence type="ECO:0008006" key="3">
    <source>
        <dbReference type="Google" id="ProtNLM"/>
    </source>
</evidence>
<dbReference type="Proteomes" id="UP000187203">
    <property type="component" value="Unassembled WGS sequence"/>
</dbReference>
<dbReference type="OrthoDB" id="1720310at2759"/>
<gene>
    <name evidence="1" type="ORF">COLO4_27831</name>
</gene>